<dbReference type="EnsemblMetazoa" id="AMEM009186-RA">
    <property type="protein sequence ID" value="AMEM009186-PA"/>
    <property type="gene ID" value="AMEM009186"/>
</dbReference>
<keyword evidence="2" id="KW-1185">Reference proteome</keyword>
<dbReference type="AlphaFoldDB" id="A0A182V5H2"/>
<evidence type="ECO:0000313" key="2">
    <source>
        <dbReference type="Proteomes" id="UP000075903"/>
    </source>
</evidence>
<sequence>MYSSWDAMAVKFCSACSTLCLWRDATSRKFSSSRWLSASLSSTPGRGFSSFSSRSAVRSAIARESFISRSSAPMSMTDPSARLTVRPGRFLLGPLQEGGRLDQRAAAPQHLDQPGQRRPVGGLVEQQLREVVGRVFKVHPAEGQVGHHHQRHLVVRIELHDLDARRLTLVHPVQLHVDAGEGRQHAGIVRRVLERLPVVLYHLLVVPYRLRLLRHQHADPGQHLVLLARQPGRRLVEQQPVLHLQLLQVQLGQIELERIVFRVQYRLLVVGDRLLVLVCAHVRPAKLAREQRIVRALPNRLPVRLDHVVRLLDGHVRIAQHQVARRARTVGDQLAEALGKREPILALVQIDVGHLRFRLHVVRLVRLHALQQLDRLGLVALLQVKVRHRQHQPALLGRAAEFGRHQLEQLQRLRVLVELLLRLNHLQVEREPIRYVELLAVGDGSFRRGGSVQRRATGADRRTDAAQSHRRSEALERVLVLLLVLLYHAVQQMVHRVLPHLEAVAEAYLEALGRPLVLLLLDVHLGQQQVRVRVARIELLQDAVQRGGRERHLAAEPLHHRQQIDGLDQARAGFHDRLEQVGRLQQHRMLLQLARRGVLRVHRQDALDGRVRQQLVHQLQQKVRIEQPQILRTVRDGFEVFEVRLRGGQQQLGRLGRVAVRVQLRGHVQQQRVRRAALYLGQELELLLHLVRNAALEQLAERQPAQRADRAVVHLGGGLEVGHRLPVPPLQDRLVAQLGQSAFEPLSLTARSTSLNVSASTPASRPHTTEYSWPSCRNSSPLPGSIFSTELARYCRALAPAPQLPSFTISTMILTVSASRLAGFSARMRFASSAVCSQCQFA</sequence>
<protein>
    <submittedName>
        <fullName evidence="1">Uncharacterized protein</fullName>
    </submittedName>
</protein>
<name>A0A182V5H2_ANOME</name>
<evidence type="ECO:0000313" key="1">
    <source>
        <dbReference type="EnsemblMetazoa" id="AMEM009186-PA"/>
    </source>
</evidence>
<dbReference type="Proteomes" id="UP000075903">
    <property type="component" value="Unassembled WGS sequence"/>
</dbReference>
<dbReference type="VEuPathDB" id="VectorBase:AMEM009186"/>
<proteinExistence type="predicted"/>
<reference evidence="1" key="1">
    <citation type="submission" date="2020-05" db="UniProtKB">
        <authorList>
            <consortium name="EnsemblMetazoa"/>
        </authorList>
    </citation>
    <scope>IDENTIFICATION</scope>
    <source>
        <strain evidence="1">MAF</strain>
    </source>
</reference>
<accession>A0A182V5H2</accession>
<organism evidence="1 2">
    <name type="scientific">Anopheles merus</name>
    <name type="common">Mosquito</name>
    <dbReference type="NCBI Taxonomy" id="30066"/>
    <lineage>
        <taxon>Eukaryota</taxon>
        <taxon>Metazoa</taxon>
        <taxon>Ecdysozoa</taxon>
        <taxon>Arthropoda</taxon>
        <taxon>Hexapoda</taxon>
        <taxon>Insecta</taxon>
        <taxon>Pterygota</taxon>
        <taxon>Neoptera</taxon>
        <taxon>Endopterygota</taxon>
        <taxon>Diptera</taxon>
        <taxon>Nematocera</taxon>
        <taxon>Culicoidea</taxon>
        <taxon>Culicidae</taxon>
        <taxon>Anophelinae</taxon>
        <taxon>Anopheles</taxon>
    </lineage>
</organism>